<organism evidence="1 2">
    <name type="scientific">Pseudorhodoferax aquiterrae</name>
    <dbReference type="NCBI Taxonomy" id="747304"/>
    <lineage>
        <taxon>Bacteria</taxon>
        <taxon>Pseudomonadati</taxon>
        <taxon>Pseudomonadota</taxon>
        <taxon>Betaproteobacteria</taxon>
        <taxon>Burkholderiales</taxon>
        <taxon>Comamonadaceae</taxon>
    </lineage>
</organism>
<comment type="caution">
    <text evidence="1">The sequence shown here is derived from an EMBL/GenBank/DDBJ whole genome shotgun (WGS) entry which is preliminary data.</text>
</comment>
<reference evidence="2" key="1">
    <citation type="journal article" date="2019" name="Int. J. Syst. Evol. Microbiol.">
        <title>The Global Catalogue of Microorganisms (GCM) 10K type strain sequencing project: providing services to taxonomists for standard genome sequencing and annotation.</title>
        <authorList>
            <consortium name="The Broad Institute Genomics Platform"/>
            <consortium name="The Broad Institute Genome Sequencing Center for Infectious Disease"/>
            <person name="Wu L."/>
            <person name="Ma J."/>
        </authorList>
    </citation>
    <scope>NUCLEOTIDE SEQUENCE [LARGE SCALE GENOMIC DNA]</scope>
    <source>
        <strain evidence="2">KCTC 23314</strain>
    </source>
</reference>
<gene>
    <name evidence="1" type="ORF">GCM10007320_00550</name>
</gene>
<dbReference type="EMBL" id="BMYK01000001">
    <property type="protein sequence ID" value="GHC68304.1"/>
    <property type="molecule type" value="Genomic_DNA"/>
</dbReference>
<keyword evidence="2" id="KW-1185">Reference proteome</keyword>
<evidence type="ECO:0000313" key="2">
    <source>
        <dbReference type="Proteomes" id="UP000626210"/>
    </source>
</evidence>
<protein>
    <submittedName>
        <fullName evidence="1">Uncharacterized protein</fullName>
    </submittedName>
</protein>
<proteinExistence type="predicted"/>
<evidence type="ECO:0000313" key="1">
    <source>
        <dbReference type="EMBL" id="GHC68304.1"/>
    </source>
</evidence>
<sequence length="151" mass="16856">MPGQKFSDGDKTYTYSDYSDFYKTSYVVIRQTKNALILYLKGDDTHIYEEYEVPLALPQIGCVEGKIVIREISASYGGEGILGSAYATEARVRKLSNGSLEVERQTRKWYYSTRGLIGIGADGYAFGSEPKRSEALLIFPMIEGTVPSNRP</sequence>
<accession>A0ABQ3FU98</accession>
<name>A0ABQ3FU98_9BURK</name>
<dbReference type="Proteomes" id="UP000626210">
    <property type="component" value="Unassembled WGS sequence"/>
</dbReference>